<evidence type="ECO:0000313" key="3">
    <source>
        <dbReference type="EMBL" id="RKT79578.1"/>
    </source>
</evidence>
<keyword evidence="2" id="KW-1133">Transmembrane helix</keyword>
<feature type="compositionally biased region" description="Polar residues" evidence="1">
    <location>
        <begin position="1"/>
        <end position="10"/>
    </location>
</feature>
<keyword evidence="2" id="KW-0472">Membrane</keyword>
<feature type="transmembrane region" description="Helical" evidence="2">
    <location>
        <begin position="138"/>
        <end position="163"/>
    </location>
</feature>
<sequence length="236" mass="25146">MSTTSHTTGNPGAHGADHDGAMRRTDRRRGGHVHGPTGHEVPVTHAPTATAAPPETLVTTALPASGAGARWLAVTRIALALVFLWAFADKTLGLGWSTPSERAWIRGGSPTRGFLANVEVGPFTDTFHTLAGNALVDWLFMLGLLGIGLALLGGVAMVVTAWATSIMMVMMWAAEWPPARFTGAGEPSGSVNPLVDYHLIYAVTAITLAATFAGHSWGLGRRWQNTRLVRRLPWLR</sequence>
<gene>
    <name evidence="3" type="ORF">DFJ68_3051</name>
</gene>
<feature type="transmembrane region" description="Helical" evidence="2">
    <location>
        <begin position="199"/>
        <end position="220"/>
    </location>
</feature>
<comment type="caution">
    <text evidence="3">The sequence shown here is derived from an EMBL/GenBank/DDBJ whole genome shotgun (WGS) entry which is preliminary data.</text>
</comment>
<dbReference type="AlphaFoldDB" id="A0A495Y4M1"/>
<evidence type="ECO:0000313" key="4">
    <source>
        <dbReference type="Proteomes" id="UP000278440"/>
    </source>
</evidence>
<reference evidence="3 4" key="1">
    <citation type="submission" date="2018-10" db="EMBL/GenBank/DDBJ databases">
        <title>Sequencing the genomes of 1000 actinobacteria strains.</title>
        <authorList>
            <person name="Klenk H.-P."/>
        </authorList>
    </citation>
    <scope>NUCLEOTIDE SEQUENCE [LARGE SCALE GENOMIC DNA]</scope>
    <source>
        <strain evidence="3 4">DSM 44267</strain>
    </source>
</reference>
<feature type="compositionally biased region" description="Low complexity" evidence="1">
    <location>
        <begin position="40"/>
        <end position="51"/>
    </location>
</feature>
<evidence type="ECO:0000256" key="1">
    <source>
        <dbReference type="SAM" id="MobiDB-lite"/>
    </source>
</evidence>
<name>A0A495Y4M1_9MICO</name>
<dbReference type="Proteomes" id="UP000278440">
    <property type="component" value="Unassembled WGS sequence"/>
</dbReference>
<evidence type="ECO:0000256" key="2">
    <source>
        <dbReference type="SAM" id="Phobius"/>
    </source>
</evidence>
<proteinExistence type="predicted"/>
<keyword evidence="4" id="KW-1185">Reference proteome</keyword>
<keyword evidence="2" id="KW-0812">Transmembrane</keyword>
<organism evidence="3 4">
    <name type="scientific">Terracoccus luteus</name>
    <dbReference type="NCBI Taxonomy" id="53356"/>
    <lineage>
        <taxon>Bacteria</taxon>
        <taxon>Bacillati</taxon>
        <taxon>Actinomycetota</taxon>
        <taxon>Actinomycetes</taxon>
        <taxon>Micrococcales</taxon>
        <taxon>Intrasporangiaceae</taxon>
        <taxon>Terracoccus</taxon>
    </lineage>
</organism>
<accession>A0A495Y4M1</accession>
<protein>
    <submittedName>
        <fullName evidence="3">Thiosulfate dehydrogenase [quinone] large subunit</fullName>
    </submittedName>
</protein>
<dbReference type="EMBL" id="RBXT01000001">
    <property type="protein sequence ID" value="RKT79578.1"/>
    <property type="molecule type" value="Genomic_DNA"/>
</dbReference>
<feature type="compositionally biased region" description="Basic and acidic residues" evidence="1">
    <location>
        <begin position="15"/>
        <end position="24"/>
    </location>
</feature>
<feature type="region of interest" description="Disordered" evidence="1">
    <location>
        <begin position="1"/>
        <end position="51"/>
    </location>
</feature>